<accession>A0A6A5THC4</accession>
<evidence type="ECO:0000259" key="16">
    <source>
        <dbReference type="Pfam" id="PF05730"/>
    </source>
</evidence>
<evidence type="ECO:0000259" key="17">
    <source>
        <dbReference type="Pfam" id="PF20684"/>
    </source>
</evidence>
<dbReference type="Pfam" id="PF20684">
    <property type="entry name" value="Fung_rhodopsin"/>
    <property type="match status" value="1"/>
</dbReference>
<dbReference type="Pfam" id="PF05730">
    <property type="entry name" value="CFEM"/>
    <property type="match status" value="1"/>
</dbReference>
<evidence type="ECO:0000256" key="5">
    <source>
        <dbReference type="ARBA" id="ARBA00022525"/>
    </source>
</evidence>
<evidence type="ECO:0000256" key="12">
    <source>
        <dbReference type="ARBA" id="ARBA00023288"/>
    </source>
</evidence>
<feature type="transmembrane region" description="Helical" evidence="14">
    <location>
        <begin position="187"/>
        <end position="205"/>
    </location>
</feature>
<proteinExistence type="inferred from homology"/>
<keyword evidence="7 14" id="KW-0812">Transmembrane</keyword>
<keyword evidence="8 15" id="KW-0732">Signal</keyword>
<feature type="signal peptide" evidence="15">
    <location>
        <begin position="1"/>
        <end position="20"/>
    </location>
</feature>
<evidence type="ECO:0000256" key="7">
    <source>
        <dbReference type="ARBA" id="ARBA00022692"/>
    </source>
</evidence>
<evidence type="ECO:0000256" key="6">
    <source>
        <dbReference type="ARBA" id="ARBA00022622"/>
    </source>
</evidence>
<evidence type="ECO:0000256" key="14">
    <source>
        <dbReference type="SAM" id="Phobius"/>
    </source>
</evidence>
<dbReference type="AlphaFoldDB" id="A0A6A5THC4"/>
<evidence type="ECO:0000256" key="15">
    <source>
        <dbReference type="SAM" id="SignalP"/>
    </source>
</evidence>
<feature type="transmembrane region" description="Helical" evidence="14">
    <location>
        <begin position="268"/>
        <end position="286"/>
    </location>
</feature>
<keyword evidence="19" id="KW-1185">Reference proteome</keyword>
<name>A0A6A5THC4_9PLEO</name>
<dbReference type="PANTHER" id="PTHR33048">
    <property type="entry name" value="PTH11-LIKE INTEGRAL MEMBRANE PROTEIN (AFU_ORTHOLOGUE AFUA_5G11245)"/>
    <property type="match status" value="1"/>
</dbReference>
<dbReference type="EMBL" id="ML977016">
    <property type="protein sequence ID" value="KAF1951534.1"/>
    <property type="molecule type" value="Genomic_DNA"/>
</dbReference>
<keyword evidence="12" id="KW-0449">Lipoprotein</keyword>
<evidence type="ECO:0000256" key="2">
    <source>
        <dbReference type="ARBA" id="ARBA00004589"/>
    </source>
</evidence>
<keyword evidence="10 14" id="KW-0472">Membrane</keyword>
<dbReference type="InterPro" id="IPR008427">
    <property type="entry name" value="Extracellular_membr_CFEM_dom"/>
</dbReference>
<evidence type="ECO:0000313" key="19">
    <source>
        <dbReference type="Proteomes" id="UP000800035"/>
    </source>
</evidence>
<comment type="similarity">
    <text evidence="4">Belongs to the RBT5 family.</text>
</comment>
<dbReference type="InterPro" id="IPR052337">
    <property type="entry name" value="SAT4-like"/>
</dbReference>
<keyword evidence="6" id="KW-0325">Glycoprotein</keyword>
<feature type="domain" description="Rhodopsin" evidence="17">
    <location>
        <begin position="121"/>
        <end position="359"/>
    </location>
</feature>
<comment type="similarity">
    <text evidence="13">Belongs to the SAT4 family.</text>
</comment>
<keyword evidence="5" id="KW-0964">Secreted</keyword>
<evidence type="ECO:0000313" key="18">
    <source>
        <dbReference type="EMBL" id="KAF1951534.1"/>
    </source>
</evidence>
<evidence type="ECO:0000256" key="11">
    <source>
        <dbReference type="ARBA" id="ARBA00023157"/>
    </source>
</evidence>
<dbReference type="OrthoDB" id="5378633at2759"/>
<feature type="transmembrane region" description="Helical" evidence="14">
    <location>
        <begin position="337"/>
        <end position="359"/>
    </location>
</feature>
<sequence length="521" mass="58985">MRHIFGLALSLLAPLPFSHAQNSTALLQLAIKTLPQCALSCIISGVSTSKCELSDFYCIARSEELNAKITMCVQSSCTIRESLTTKNFTETAFGAPHRDHTHLVSYFGVIGGGVAIVAVILRVCARLPFFGGTWGWDDWAIMAAMVPIFPLTFLSVPLANYGLGKDIWTVPFDNITTILHVYYFDEMFYLSSLALTKISILLFYLRIFPNQSFRRIVYFTLALCVLYILGFVPATVVQCYPIRHAWERWDGEHRGKCVNIGLEGWMSAAFNIVLDIIIICLPLRELSKLAMDRRKKAGIMLMFLGGGFVTIVSILRLKWMIQFANSYNITWDYTPIGYWSTLEVHVGIIIACLPAIRAIQYRIFPVQKRGTTGYMYYPQLSYGREGSYATTSRRKSAFTNTDILSDARTMRSPARSHNDKDFMQLEEHEFRLGDNMTANHTHVARVSVSGDDTLLLPIQSTKELPRFPTPMYSTRPKALRKEPLHAISVRKDYSVTVEISPDQVELSPWKTKAEDEWDSKV</sequence>
<dbReference type="Proteomes" id="UP000800035">
    <property type="component" value="Unassembled WGS sequence"/>
</dbReference>
<feature type="transmembrane region" description="Helical" evidence="14">
    <location>
        <begin position="103"/>
        <end position="127"/>
    </location>
</feature>
<evidence type="ECO:0000256" key="10">
    <source>
        <dbReference type="ARBA" id="ARBA00023136"/>
    </source>
</evidence>
<evidence type="ECO:0000256" key="8">
    <source>
        <dbReference type="ARBA" id="ARBA00022729"/>
    </source>
</evidence>
<protein>
    <submittedName>
        <fullName evidence="18">Uncharacterized protein</fullName>
    </submittedName>
</protein>
<keyword evidence="11" id="KW-1015">Disulfide bond</keyword>
<keyword evidence="9 14" id="KW-1133">Transmembrane helix</keyword>
<dbReference type="PANTHER" id="PTHR33048:SF160">
    <property type="entry name" value="SAT4 FAMILY MEMBRANE PROTEIN"/>
    <property type="match status" value="1"/>
</dbReference>
<dbReference type="GO" id="GO:0098552">
    <property type="term" value="C:side of membrane"/>
    <property type="evidence" value="ECO:0007669"/>
    <property type="project" value="UniProtKB-KW"/>
</dbReference>
<keyword evidence="6" id="KW-0336">GPI-anchor</keyword>
<evidence type="ECO:0000256" key="13">
    <source>
        <dbReference type="ARBA" id="ARBA00038359"/>
    </source>
</evidence>
<feature type="chain" id="PRO_5025517813" evidence="15">
    <location>
        <begin position="21"/>
        <end position="521"/>
    </location>
</feature>
<feature type="transmembrane region" description="Helical" evidence="14">
    <location>
        <begin position="139"/>
        <end position="159"/>
    </location>
</feature>
<dbReference type="GO" id="GO:0005576">
    <property type="term" value="C:extracellular region"/>
    <property type="evidence" value="ECO:0007669"/>
    <property type="project" value="UniProtKB-SubCell"/>
</dbReference>
<dbReference type="InterPro" id="IPR049326">
    <property type="entry name" value="Rhodopsin_dom_fungi"/>
</dbReference>
<feature type="domain" description="CFEM" evidence="16">
    <location>
        <begin position="31"/>
        <end position="91"/>
    </location>
</feature>
<evidence type="ECO:0000256" key="9">
    <source>
        <dbReference type="ARBA" id="ARBA00022989"/>
    </source>
</evidence>
<feature type="transmembrane region" description="Helical" evidence="14">
    <location>
        <begin position="298"/>
        <end position="317"/>
    </location>
</feature>
<evidence type="ECO:0000256" key="4">
    <source>
        <dbReference type="ARBA" id="ARBA00010031"/>
    </source>
</evidence>
<evidence type="ECO:0000256" key="3">
    <source>
        <dbReference type="ARBA" id="ARBA00004613"/>
    </source>
</evidence>
<organism evidence="18 19">
    <name type="scientific">Byssothecium circinans</name>
    <dbReference type="NCBI Taxonomy" id="147558"/>
    <lineage>
        <taxon>Eukaryota</taxon>
        <taxon>Fungi</taxon>
        <taxon>Dikarya</taxon>
        <taxon>Ascomycota</taxon>
        <taxon>Pezizomycotina</taxon>
        <taxon>Dothideomycetes</taxon>
        <taxon>Pleosporomycetidae</taxon>
        <taxon>Pleosporales</taxon>
        <taxon>Massarineae</taxon>
        <taxon>Massarinaceae</taxon>
        <taxon>Byssothecium</taxon>
    </lineage>
</organism>
<gene>
    <name evidence="18" type="ORF">CC80DRAFT_203280</name>
</gene>
<reference evidence="18" key="1">
    <citation type="journal article" date="2020" name="Stud. Mycol.">
        <title>101 Dothideomycetes genomes: a test case for predicting lifestyles and emergence of pathogens.</title>
        <authorList>
            <person name="Haridas S."/>
            <person name="Albert R."/>
            <person name="Binder M."/>
            <person name="Bloem J."/>
            <person name="Labutti K."/>
            <person name="Salamov A."/>
            <person name="Andreopoulos B."/>
            <person name="Baker S."/>
            <person name="Barry K."/>
            <person name="Bills G."/>
            <person name="Bluhm B."/>
            <person name="Cannon C."/>
            <person name="Castanera R."/>
            <person name="Culley D."/>
            <person name="Daum C."/>
            <person name="Ezra D."/>
            <person name="Gonzalez J."/>
            <person name="Henrissat B."/>
            <person name="Kuo A."/>
            <person name="Liang C."/>
            <person name="Lipzen A."/>
            <person name="Lutzoni F."/>
            <person name="Magnuson J."/>
            <person name="Mondo S."/>
            <person name="Nolan M."/>
            <person name="Ohm R."/>
            <person name="Pangilinan J."/>
            <person name="Park H.-J."/>
            <person name="Ramirez L."/>
            <person name="Alfaro M."/>
            <person name="Sun H."/>
            <person name="Tritt A."/>
            <person name="Yoshinaga Y."/>
            <person name="Zwiers L.-H."/>
            <person name="Turgeon B."/>
            <person name="Goodwin S."/>
            <person name="Spatafora J."/>
            <person name="Crous P."/>
            <person name="Grigoriev I."/>
        </authorList>
    </citation>
    <scope>NUCLEOTIDE SEQUENCE</scope>
    <source>
        <strain evidence="18">CBS 675.92</strain>
    </source>
</reference>
<feature type="transmembrane region" description="Helical" evidence="14">
    <location>
        <begin position="217"/>
        <end position="236"/>
    </location>
</feature>
<comment type="subcellular location">
    <subcellularLocation>
        <location evidence="2">Membrane</location>
        <topology evidence="2">Lipid-anchor</topology>
        <topology evidence="2">GPI-anchor</topology>
    </subcellularLocation>
    <subcellularLocation>
        <location evidence="1">Membrane</location>
        <topology evidence="1">Multi-pass membrane protein</topology>
    </subcellularLocation>
    <subcellularLocation>
        <location evidence="3">Secreted</location>
    </subcellularLocation>
</comment>
<evidence type="ECO:0000256" key="1">
    <source>
        <dbReference type="ARBA" id="ARBA00004141"/>
    </source>
</evidence>